<dbReference type="AlphaFoldDB" id="A0A1L9TKW3"/>
<comment type="subcellular location">
    <subcellularLocation>
        <location evidence="1">Cell membrane</location>
        <topology evidence="1">Multi-pass membrane protein</topology>
    </subcellularLocation>
</comment>
<feature type="transmembrane region" description="Helical" evidence="14">
    <location>
        <begin position="443"/>
        <end position="466"/>
    </location>
</feature>
<dbReference type="InterPro" id="IPR005829">
    <property type="entry name" value="Sugar_transporter_CS"/>
</dbReference>
<evidence type="ECO:0000256" key="2">
    <source>
        <dbReference type="ARBA" id="ARBA00010992"/>
    </source>
</evidence>
<evidence type="ECO:0000313" key="17">
    <source>
        <dbReference type="Proteomes" id="UP000184356"/>
    </source>
</evidence>
<dbReference type="InterPro" id="IPR020846">
    <property type="entry name" value="MFS_dom"/>
</dbReference>
<dbReference type="GO" id="GO:0005351">
    <property type="term" value="F:carbohydrate:proton symporter activity"/>
    <property type="evidence" value="ECO:0007669"/>
    <property type="project" value="TreeGrafter"/>
</dbReference>
<keyword evidence="8 14" id="KW-1133">Transmembrane helix</keyword>
<evidence type="ECO:0000256" key="12">
    <source>
        <dbReference type="ARBA" id="ARBA00043213"/>
    </source>
</evidence>
<keyword evidence="6" id="KW-0832">Ubl conjugation</keyword>
<organism evidence="16 17">
    <name type="scientific">Aspergillus sydowii CBS 593.65</name>
    <dbReference type="NCBI Taxonomy" id="1036612"/>
    <lineage>
        <taxon>Eukaryota</taxon>
        <taxon>Fungi</taxon>
        <taxon>Dikarya</taxon>
        <taxon>Ascomycota</taxon>
        <taxon>Pezizomycotina</taxon>
        <taxon>Eurotiomycetes</taxon>
        <taxon>Eurotiomycetidae</taxon>
        <taxon>Eurotiales</taxon>
        <taxon>Aspergillaceae</taxon>
        <taxon>Aspergillus</taxon>
        <taxon>Aspergillus subgen. Nidulantes</taxon>
    </lineage>
</organism>
<feature type="transmembrane region" description="Helical" evidence="14">
    <location>
        <begin position="288"/>
        <end position="306"/>
    </location>
</feature>
<dbReference type="VEuPathDB" id="FungiDB:ASPSYDRAFT_78308"/>
<name>A0A1L9TKW3_9EURO</name>
<dbReference type="STRING" id="1036612.A0A1L9TKW3"/>
<keyword evidence="5 14" id="KW-0812">Transmembrane</keyword>
<dbReference type="InterPro" id="IPR003663">
    <property type="entry name" value="Sugar/inositol_transpt"/>
</dbReference>
<dbReference type="Proteomes" id="UP000184356">
    <property type="component" value="Unassembled WGS sequence"/>
</dbReference>
<dbReference type="PANTHER" id="PTHR48022">
    <property type="entry name" value="PLASTIDIC GLUCOSE TRANSPORTER 4"/>
    <property type="match status" value="1"/>
</dbReference>
<dbReference type="EMBL" id="KV878585">
    <property type="protein sequence ID" value="OJJ60042.1"/>
    <property type="molecule type" value="Genomic_DNA"/>
</dbReference>
<feature type="transmembrane region" description="Helical" evidence="14">
    <location>
        <begin position="195"/>
        <end position="215"/>
    </location>
</feature>
<evidence type="ECO:0000256" key="11">
    <source>
        <dbReference type="ARBA" id="ARBA00038682"/>
    </source>
</evidence>
<dbReference type="SUPFAM" id="SSF103473">
    <property type="entry name" value="MFS general substrate transporter"/>
    <property type="match status" value="1"/>
</dbReference>
<dbReference type="GeneID" id="63767018"/>
<dbReference type="InterPro" id="IPR036259">
    <property type="entry name" value="MFS_trans_sf"/>
</dbReference>
<gene>
    <name evidence="16" type="ORF">ASPSYDRAFT_78308</name>
</gene>
<dbReference type="RefSeq" id="XP_040703848.1">
    <property type="nucleotide sequence ID" value="XM_040850945.1"/>
</dbReference>
<dbReference type="NCBIfam" id="TIGR00879">
    <property type="entry name" value="SP"/>
    <property type="match status" value="1"/>
</dbReference>
<reference evidence="17" key="1">
    <citation type="journal article" date="2017" name="Genome Biol.">
        <title>Comparative genomics reveals high biological diversity and specific adaptations in the industrially and medically important fungal genus Aspergillus.</title>
        <authorList>
            <person name="de Vries R.P."/>
            <person name="Riley R."/>
            <person name="Wiebenga A."/>
            <person name="Aguilar-Osorio G."/>
            <person name="Amillis S."/>
            <person name="Uchima C.A."/>
            <person name="Anderluh G."/>
            <person name="Asadollahi M."/>
            <person name="Askin M."/>
            <person name="Barry K."/>
            <person name="Battaglia E."/>
            <person name="Bayram O."/>
            <person name="Benocci T."/>
            <person name="Braus-Stromeyer S.A."/>
            <person name="Caldana C."/>
            <person name="Canovas D."/>
            <person name="Cerqueira G.C."/>
            <person name="Chen F."/>
            <person name="Chen W."/>
            <person name="Choi C."/>
            <person name="Clum A."/>
            <person name="Dos Santos R.A."/>
            <person name="Damasio A.R."/>
            <person name="Diallinas G."/>
            <person name="Emri T."/>
            <person name="Fekete E."/>
            <person name="Flipphi M."/>
            <person name="Freyberg S."/>
            <person name="Gallo A."/>
            <person name="Gournas C."/>
            <person name="Habgood R."/>
            <person name="Hainaut M."/>
            <person name="Harispe M.L."/>
            <person name="Henrissat B."/>
            <person name="Hilden K.S."/>
            <person name="Hope R."/>
            <person name="Hossain A."/>
            <person name="Karabika E."/>
            <person name="Karaffa L."/>
            <person name="Karanyi Z."/>
            <person name="Krasevec N."/>
            <person name="Kuo A."/>
            <person name="Kusch H."/>
            <person name="LaButti K."/>
            <person name="Lagendijk E.L."/>
            <person name="Lapidus A."/>
            <person name="Levasseur A."/>
            <person name="Lindquist E."/>
            <person name="Lipzen A."/>
            <person name="Logrieco A.F."/>
            <person name="MacCabe A."/>
            <person name="Maekelae M.R."/>
            <person name="Malavazi I."/>
            <person name="Melin P."/>
            <person name="Meyer V."/>
            <person name="Mielnichuk N."/>
            <person name="Miskei M."/>
            <person name="Molnar A.P."/>
            <person name="Mule G."/>
            <person name="Ngan C.Y."/>
            <person name="Orejas M."/>
            <person name="Orosz E."/>
            <person name="Ouedraogo J.P."/>
            <person name="Overkamp K.M."/>
            <person name="Park H.-S."/>
            <person name="Perrone G."/>
            <person name="Piumi F."/>
            <person name="Punt P.J."/>
            <person name="Ram A.F."/>
            <person name="Ramon A."/>
            <person name="Rauscher S."/>
            <person name="Record E."/>
            <person name="Riano-Pachon D.M."/>
            <person name="Robert V."/>
            <person name="Roehrig J."/>
            <person name="Ruller R."/>
            <person name="Salamov A."/>
            <person name="Salih N.S."/>
            <person name="Samson R.A."/>
            <person name="Sandor E."/>
            <person name="Sanguinetti M."/>
            <person name="Schuetze T."/>
            <person name="Sepcic K."/>
            <person name="Shelest E."/>
            <person name="Sherlock G."/>
            <person name="Sophianopoulou V."/>
            <person name="Squina F.M."/>
            <person name="Sun H."/>
            <person name="Susca A."/>
            <person name="Todd R.B."/>
            <person name="Tsang A."/>
            <person name="Unkles S.E."/>
            <person name="van de Wiele N."/>
            <person name="van Rossen-Uffink D."/>
            <person name="Oliveira J.V."/>
            <person name="Vesth T.C."/>
            <person name="Visser J."/>
            <person name="Yu J.-H."/>
            <person name="Zhou M."/>
            <person name="Andersen M.R."/>
            <person name="Archer D.B."/>
            <person name="Baker S.E."/>
            <person name="Benoit I."/>
            <person name="Brakhage A.A."/>
            <person name="Braus G.H."/>
            <person name="Fischer R."/>
            <person name="Frisvad J.C."/>
            <person name="Goldman G.H."/>
            <person name="Houbraken J."/>
            <person name="Oakley B."/>
            <person name="Pocsi I."/>
            <person name="Scazzocchio C."/>
            <person name="Seiboth B."/>
            <person name="vanKuyk P.A."/>
            <person name="Wortman J."/>
            <person name="Dyer P.S."/>
            <person name="Grigoriev I.V."/>
        </authorList>
    </citation>
    <scope>NUCLEOTIDE SEQUENCE [LARGE SCALE GENOMIC DNA]</scope>
    <source>
        <strain evidence="17">CBS 593.65</strain>
    </source>
</reference>
<feature type="transmembrane region" description="Helical" evidence="14">
    <location>
        <begin position="126"/>
        <end position="149"/>
    </location>
</feature>
<dbReference type="PANTHER" id="PTHR48022:SF34">
    <property type="entry name" value="MAJOR FACILITATOR SUPERFAMILY (MFS) PROFILE DOMAIN-CONTAINING PROTEIN-RELATED"/>
    <property type="match status" value="1"/>
</dbReference>
<evidence type="ECO:0000256" key="7">
    <source>
        <dbReference type="ARBA" id="ARBA00022911"/>
    </source>
</evidence>
<dbReference type="PROSITE" id="PS00216">
    <property type="entry name" value="SUGAR_TRANSPORT_1"/>
    <property type="match status" value="2"/>
</dbReference>
<evidence type="ECO:0000256" key="9">
    <source>
        <dbReference type="ARBA" id="ARBA00023136"/>
    </source>
</evidence>
<dbReference type="Pfam" id="PF00083">
    <property type="entry name" value="Sugar_tr"/>
    <property type="match status" value="1"/>
</dbReference>
<feature type="transmembrane region" description="Helical" evidence="14">
    <location>
        <begin position="380"/>
        <end position="405"/>
    </location>
</feature>
<comment type="function">
    <text evidence="10">Integral membrane transporter that imports quinic acid to be catabolized as a carbon source.</text>
</comment>
<accession>A0A1L9TKW3</accession>
<dbReference type="Gene3D" id="1.20.1250.20">
    <property type="entry name" value="MFS general substrate transporter like domains"/>
    <property type="match status" value="1"/>
</dbReference>
<evidence type="ECO:0000313" key="16">
    <source>
        <dbReference type="EMBL" id="OJJ60042.1"/>
    </source>
</evidence>
<keyword evidence="3 13" id="KW-0813">Transport</keyword>
<proteinExistence type="inferred from homology"/>
<evidence type="ECO:0000256" key="10">
    <source>
        <dbReference type="ARBA" id="ARBA00037560"/>
    </source>
</evidence>
<keyword evidence="7" id="KW-0672">Quinate metabolism</keyword>
<dbReference type="FunFam" id="1.20.1250.20:FF:000026">
    <property type="entry name" value="MFS quinate transporter QutD"/>
    <property type="match status" value="1"/>
</dbReference>
<evidence type="ECO:0000256" key="1">
    <source>
        <dbReference type="ARBA" id="ARBA00004651"/>
    </source>
</evidence>
<evidence type="ECO:0000256" key="8">
    <source>
        <dbReference type="ARBA" id="ARBA00022989"/>
    </source>
</evidence>
<evidence type="ECO:0000256" key="13">
    <source>
        <dbReference type="RuleBase" id="RU003346"/>
    </source>
</evidence>
<evidence type="ECO:0000256" key="4">
    <source>
        <dbReference type="ARBA" id="ARBA00022475"/>
    </source>
</evidence>
<dbReference type="PROSITE" id="PS00217">
    <property type="entry name" value="SUGAR_TRANSPORT_2"/>
    <property type="match status" value="1"/>
</dbReference>
<feature type="transmembrane region" description="Helical" evidence="14">
    <location>
        <begin position="326"/>
        <end position="348"/>
    </location>
</feature>
<feature type="domain" description="Major facilitator superfamily (MFS) profile" evidence="15">
    <location>
        <begin position="27"/>
        <end position="471"/>
    </location>
</feature>
<evidence type="ECO:0000256" key="5">
    <source>
        <dbReference type="ARBA" id="ARBA00022692"/>
    </source>
</evidence>
<feature type="transmembrane region" description="Helical" evidence="14">
    <location>
        <begin position="101"/>
        <end position="120"/>
    </location>
</feature>
<feature type="transmembrane region" description="Helical" evidence="14">
    <location>
        <begin position="161"/>
        <end position="183"/>
    </location>
</feature>
<evidence type="ECO:0000256" key="14">
    <source>
        <dbReference type="SAM" id="Phobius"/>
    </source>
</evidence>
<sequence length="521" mass="56515">MPSLFKVEDASAFSAPAAVYNWRVYVLAISASMGSAMFGYDSAFIGGSLSLPAFKTKFGLDGQSAGASAALSANIVSTFQAGCFFGAIFVSYFVEKFGRRMPLLVCGALFDIGAILQLASPGSLGLIYAGRVLTGLAVGASSLVIPQYISEWSPPAIRGRLIGIFEMVLQISQIVGFWVNYGVNQHLSGASDAQWRIPFALQLAPGTLLTVLMLFQPESPRWLIKASESAKAAQKLSSIRALPADHEYIQLEIATVEAQIRNETELGAHGSLLSKLKEIALPQNRTRLFLGMMLMLFQNLSGINALNYYSVRIFGSVGFSGADVSLLATGIFGVVKCVTTILFMMFGIDKLGRRTSMIIGSAGAIVSGSFNETATRDGGAYVAIVMIYVFAVFYAISWNGIPWVFCAEVFPTGIRSLCLVFTTCTQWLGQFVIAYSTPYMMEGITYGTFLFFGSSVVCAVIFVYFFMPETKGFSLEEMDVLFGVKGVATKRRREAERIIGQQRVARQTDIEKKGMEQVGNV</sequence>
<comment type="subunit">
    <text evidence="11">Interacts with creB.</text>
</comment>
<protein>
    <recommendedName>
        <fullName evidence="12">Quinate transporter</fullName>
    </recommendedName>
</protein>
<evidence type="ECO:0000256" key="3">
    <source>
        <dbReference type="ARBA" id="ARBA00022448"/>
    </source>
</evidence>
<feature type="transmembrane region" description="Helical" evidence="14">
    <location>
        <begin position="69"/>
        <end position="94"/>
    </location>
</feature>
<keyword evidence="17" id="KW-1185">Reference proteome</keyword>
<feature type="transmembrane region" description="Helical" evidence="14">
    <location>
        <begin position="24"/>
        <end position="49"/>
    </location>
</feature>
<dbReference type="GO" id="GO:0005886">
    <property type="term" value="C:plasma membrane"/>
    <property type="evidence" value="ECO:0007669"/>
    <property type="project" value="UniProtKB-SubCell"/>
</dbReference>
<dbReference type="PRINTS" id="PR00171">
    <property type="entry name" value="SUGRTRNSPORT"/>
</dbReference>
<evidence type="ECO:0000259" key="15">
    <source>
        <dbReference type="PROSITE" id="PS50850"/>
    </source>
</evidence>
<keyword evidence="9 14" id="KW-0472">Membrane</keyword>
<evidence type="ECO:0000256" key="6">
    <source>
        <dbReference type="ARBA" id="ARBA00022843"/>
    </source>
</evidence>
<keyword evidence="4" id="KW-1003">Cell membrane</keyword>
<dbReference type="PROSITE" id="PS50850">
    <property type="entry name" value="MFS"/>
    <property type="match status" value="1"/>
</dbReference>
<dbReference type="InterPro" id="IPR050360">
    <property type="entry name" value="MFS_Sugar_Transporters"/>
</dbReference>
<dbReference type="OrthoDB" id="508119at2759"/>
<comment type="similarity">
    <text evidence="2 13">Belongs to the major facilitator superfamily. Sugar transporter (TC 2.A.1.1) family.</text>
</comment>
<dbReference type="InterPro" id="IPR005828">
    <property type="entry name" value="MFS_sugar_transport-like"/>
</dbReference>